<evidence type="ECO:0000313" key="3">
    <source>
        <dbReference type="EMBL" id="SFF35957.1"/>
    </source>
</evidence>
<name>A0A1I2I4E3_9BACL</name>
<evidence type="ECO:0000256" key="1">
    <source>
        <dbReference type="SAM" id="Coils"/>
    </source>
</evidence>
<organism evidence="3 4">
    <name type="scientific">Paenibacillus algorifonticola</name>
    <dbReference type="NCBI Taxonomy" id="684063"/>
    <lineage>
        <taxon>Bacteria</taxon>
        <taxon>Bacillati</taxon>
        <taxon>Bacillota</taxon>
        <taxon>Bacilli</taxon>
        <taxon>Bacillales</taxon>
        <taxon>Paenibacillaceae</taxon>
        <taxon>Paenibacillus</taxon>
    </lineage>
</organism>
<dbReference type="AlphaFoldDB" id="A0A1I2I4E3"/>
<evidence type="ECO:0000256" key="2">
    <source>
        <dbReference type="SAM" id="MobiDB-lite"/>
    </source>
</evidence>
<feature type="compositionally biased region" description="Basic and acidic residues" evidence="2">
    <location>
        <begin position="685"/>
        <end position="700"/>
    </location>
</feature>
<dbReference type="SUPFAM" id="SSF69279">
    <property type="entry name" value="Phage tail proteins"/>
    <property type="match status" value="1"/>
</dbReference>
<dbReference type="EMBL" id="FONN01000029">
    <property type="protein sequence ID" value="SFF35957.1"/>
    <property type="molecule type" value="Genomic_DNA"/>
</dbReference>
<accession>A0A1I2I4E3</accession>
<keyword evidence="4" id="KW-1185">Reference proteome</keyword>
<reference evidence="4" key="1">
    <citation type="submission" date="2016-10" db="EMBL/GenBank/DDBJ databases">
        <authorList>
            <person name="Varghese N."/>
            <person name="Submissions S."/>
        </authorList>
    </citation>
    <scope>NUCLEOTIDE SEQUENCE [LARGE SCALE GENOMIC DNA]</scope>
    <source>
        <strain evidence="4">CGMCC 1.10223</strain>
    </source>
</reference>
<dbReference type="Gene3D" id="3.55.50.10">
    <property type="entry name" value="Baseplate protein-like domains"/>
    <property type="match status" value="1"/>
</dbReference>
<gene>
    <name evidence="3" type="ORF">SAMN04487969_12950</name>
</gene>
<proteinExistence type="predicted"/>
<sequence length="946" mass="105269">MKEKEAEETAADYKDLRFVWPYGKLRLEQLEIIHEFGEHGKLIVTGTVAEEKEDEIITHASANDHIGVYRVLKDGRKQPLFLGQLHHVELHAARDGVRVQLEALSHTYDFDTRRKKRSFQSTDRTYNEIVLAIVREYGRGDVIDTAFGKKKTGKFMMQYEETDWEFLKRLASHVGAELVPDIAAHKQQFWIGIPDGKAPIELEGHPYEIKRELAPYLEWEMNHESGGQEQHYTSYRFEWGKLLQLGDEVKHGHVTYFITKRHGCLKHGLLQWSYECALPEGLKKRKLHNLAIIGASINGSIIDVERNQVKLHLEMDSKQDAGEAQWFPYSAEGNQVLYMLPEKGAAVKLYFPSADEDEAIVTHAVRMKAEGAQAEKSHRTMADPGVKSFGNPQGKAFSLGDSELHMTAQEGALFISLNKYTGVTLNSSTAVQIQAAGSLSLSGGAIEVRGEESLYIQTATESIDFGEEVNVKGSEIELKASVTQTYERILSPFEQQVQEKGIQRVATERMKENQKAQGEGEKKALKNAALELWDLVVDAADILIDSDTVYEWVSGKEAAPLAERNDLMKGYLQALNYTLETVTLQKSGEEIWGDVSSTATSFVQPIADMPTSNPIMFNPAFKLVPTSMAMNPTEWLFQTKEESEEIGQKTVEGYMRIVDAGTMVFGAAGATKSLAKGVGKGGKNGHADGGDGSEGKKGEEGEGGGKPLLTDQMDETATAAAKDGKLKTNASTLEKLLDELQKEGILVEKLRNAVLDMLPFRVVVMQTADGSRFWQMMNQAEYRQMTRMDGDGGGKHGPEGTGNVSKIKSAKEVEIINQRGESLGEFDEIDLVNKIFYEDKSAQGLNIVNPKTGLPAQTPQQFADKQILIKTRNRINELQNNATSTRATKNGSKEIPDLDSIKNIREFVFRLDGNTPELKQAVENSLNQLRKEFPDYKFSAIYGGMK</sequence>
<dbReference type="Proteomes" id="UP000183410">
    <property type="component" value="Unassembled WGS sequence"/>
</dbReference>
<keyword evidence="1" id="KW-0175">Coiled coil</keyword>
<protein>
    <submittedName>
        <fullName evidence="3">Phage late control gene D protein (GPD)</fullName>
    </submittedName>
</protein>
<evidence type="ECO:0000313" key="4">
    <source>
        <dbReference type="Proteomes" id="UP000183410"/>
    </source>
</evidence>
<feature type="region of interest" description="Disordered" evidence="2">
    <location>
        <begin position="676"/>
        <end position="711"/>
    </location>
</feature>
<feature type="coiled-coil region" evidence="1">
    <location>
        <begin position="723"/>
        <end position="753"/>
    </location>
</feature>